<accession>A0A4R3YMB9</accession>
<reference evidence="1 2" key="1">
    <citation type="submission" date="2019-03" db="EMBL/GenBank/DDBJ databases">
        <title>Above-ground endophytic microbial communities from plants in different locations in the United States.</title>
        <authorList>
            <person name="Frank C."/>
        </authorList>
    </citation>
    <scope>NUCLEOTIDE SEQUENCE [LARGE SCALE GENOMIC DNA]</scope>
    <source>
        <strain evidence="1 2">LP_13_YM</strain>
    </source>
</reference>
<organism evidence="1 2">
    <name type="scientific">Luteibacter rhizovicinus</name>
    <dbReference type="NCBI Taxonomy" id="242606"/>
    <lineage>
        <taxon>Bacteria</taxon>
        <taxon>Pseudomonadati</taxon>
        <taxon>Pseudomonadota</taxon>
        <taxon>Gammaproteobacteria</taxon>
        <taxon>Lysobacterales</taxon>
        <taxon>Rhodanobacteraceae</taxon>
        <taxon>Luteibacter</taxon>
    </lineage>
</organism>
<evidence type="ECO:0000313" key="1">
    <source>
        <dbReference type="EMBL" id="TCV93411.1"/>
    </source>
</evidence>
<dbReference type="EMBL" id="SMCS01000005">
    <property type="protein sequence ID" value="TCV93411.1"/>
    <property type="molecule type" value="Genomic_DNA"/>
</dbReference>
<gene>
    <name evidence="1" type="ORF">EC912_105272</name>
</gene>
<protein>
    <recommendedName>
        <fullName evidence="3">CN hydrolase domain-containing protein</fullName>
    </recommendedName>
</protein>
<dbReference type="AlphaFoldDB" id="A0A4R3YMB9"/>
<sequence length="348" mass="38987">MLAVPGLAIGGRGGFFGTDGGNKVQILSLQTITLNPDILHPRQKNESIIDFAKREIEGRQLKLAKALESSLAQLKNDPFDPSVTFFTAPEIYWNIPWQAVKNKDELHQLSYIYNILVKKQIQKLIKKFPATEWGRLILLPGTNALLLPSKQNVNRYEAINYVLAANNFGPGLERGVPYFSMWPKRYTAGIDFLGLSVDINVEGEDTIIYTYHLSDGLSVEVYELSEITAQHDTRSGHAPLFNNQILTSIPYGVTICADVGFPRLEEFIRPDIKLDFLIAAGQYVPKGSDFPKSVQYLIRNDGKNGLSADGTKQIPQCETWRVTNGKTSELVQGRLLDNNVWVYQLDVT</sequence>
<evidence type="ECO:0000313" key="2">
    <source>
        <dbReference type="Proteomes" id="UP000295645"/>
    </source>
</evidence>
<keyword evidence="2" id="KW-1185">Reference proteome</keyword>
<dbReference type="Proteomes" id="UP000295645">
    <property type="component" value="Unassembled WGS sequence"/>
</dbReference>
<proteinExistence type="predicted"/>
<evidence type="ECO:0008006" key="3">
    <source>
        <dbReference type="Google" id="ProtNLM"/>
    </source>
</evidence>
<name>A0A4R3YMB9_9GAMM</name>
<comment type="caution">
    <text evidence="1">The sequence shown here is derived from an EMBL/GenBank/DDBJ whole genome shotgun (WGS) entry which is preliminary data.</text>
</comment>